<comment type="caution">
    <text evidence="1">The sequence shown here is derived from an EMBL/GenBank/DDBJ whole genome shotgun (WGS) entry which is preliminary data.</text>
</comment>
<name>A0ACB5T7J1_AMBMO</name>
<evidence type="ECO:0000313" key="1">
    <source>
        <dbReference type="EMBL" id="GME82874.1"/>
    </source>
</evidence>
<keyword evidence="2" id="KW-1185">Reference proteome</keyword>
<accession>A0ACB5T7J1</accession>
<evidence type="ECO:0000313" key="2">
    <source>
        <dbReference type="Proteomes" id="UP001165064"/>
    </source>
</evidence>
<protein>
    <submittedName>
        <fullName evidence="1">Unnamed protein product</fullName>
    </submittedName>
</protein>
<sequence length="456" mass="52861">MVIDLTSDGPDHESIDEKSENSTDEQEEERLSKLLKKETQKTSQTDEFQQFQKLSKSKKMSKLDELVKSSQVFSNIIADTLLKAKEKPVMSNEKENERNKTETEMDKEKLGSSDGLQFNQPKLISGAVMKDYQIAGMEWLVTLYQNGLNGILADEMGLGKTLQCISMIAFLVEQGIEGPFLVVAPLSTVSNWINEFKKFAPSIKALGFVGHKPARIELKKIFKQYTVIVTSYEVCLNEFAYLNRSYWKFLIVDEGHRLKNTDCLLIRKLRQLKASNRLLLTGTPLQNNLNELWSLLNFILPEIFHDIDMFQQWFDFSGMEKLKDDDGNEDGAVNKAIDVEIQKTLVGNLHTILRPFLLRRVKKDVIKDLPPKREYIIYSKLSEKQEIFYKAILARKFFPMFLKQSFKQYLSVNNLASKELLADDKYLDDYVESNMIRSKWEQPIEDERLTEHFKFV</sequence>
<proteinExistence type="predicted"/>
<dbReference type="Proteomes" id="UP001165064">
    <property type="component" value="Unassembled WGS sequence"/>
</dbReference>
<reference evidence="1" key="1">
    <citation type="submission" date="2023-04" db="EMBL/GenBank/DDBJ databases">
        <title>Ambrosiozyma monospora NBRC 10751.</title>
        <authorList>
            <person name="Ichikawa N."/>
            <person name="Sato H."/>
            <person name="Tonouchi N."/>
        </authorList>
    </citation>
    <scope>NUCLEOTIDE SEQUENCE</scope>
    <source>
        <strain evidence="1">NBRC 10751</strain>
    </source>
</reference>
<gene>
    <name evidence="1" type="ORF">Amon02_000580100</name>
</gene>
<dbReference type="EMBL" id="BSXS01004367">
    <property type="protein sequence ID" value="GME82874.1"/>
    <property type="molecule type" value="Genomic_DNA"/>
</dbReference>
<organism evidence="1 2">
    <name type="scientific">Ambrosiozyma monospora</name>
    <name type="common">Yeast</name>
    <name type="synonym">Endomycopsis monosporus</name>
    <dbReference type="NCBI Taxonomy" id="43982"/>
    <lineage>
        <taxon>Eukaryota</taxon>
        <taxon>Fungi</taxon>
        <taxon>Dikarya</taxon>
        <taxon>Ascomycota</taxon>
        <taxon>Saccharomycotina</taxon>
        <taxon>Pichiomycetes</taxon>
        <taxon>Pichiales</taxon>
        <taxon>Pichiaceae</taxon>
        <taxon>Ambrosiozyma</taxon>
    </lineage>
</organism>